<dbReference type="PRINTS" id="PR00411">
    <property type="entry name" value="PNDRDTASEI"/>
</dbReference>
<dbReference type="AlphaFoldDB" id="A0A2A3Z1T0"/>
<dbReference type="InterPro" id="IPR027477">
    <property type="entry name" value="Succ_DH/fumarate_Rdtase_cat_sf"/>
</dbReference>
<name>A0A2A3Z1T0_BREAU</name>
<dbReference type="SUPFAM" id="SSF51905">
    <property type="entry name" value="FAD/NAD(P)-binding domain"/>
    <property type="match status" value="1"/>
</dbReference>
<dbReference type="SUPFAM" id="SSF56425">
    <property type="entry name" value="Succinate dehydrogenase/fumarate reductase flavoprotein, catalytic domain"/>
    <property type="match status" value="1"/>
</dbReference>
<dbReference type="PANTHER" id="PTHR43400">
    <property type="entry name" value="FUMARATE REDUCTASE"/>
    <property type="match status" value="1"/>
</dbReference>
<dbReference type="RefSeq" id="WP_096162836.1">
    <property type="nucleotide sequence ID" value="NZ_NRGP01000023.1"/>
</dbReference>
<dbReference type="Proteomes" id="UP000217564">
    <property type="component" value="Unassembled WGS sequence"/>
</dbReference>
<evidence type="ECO:0000256" key="3">
    <source>
        <dbReference type="ARBA" id="ARBA00022827"/>
    </source>
</evidence>
<gene>
    <name evidence="6" type="ORF">CIK64_15375</name>
</gene>
<keyword evidence="3" id="KW-0274">FAD</keyword>
<sequence length="468" mass="49870">MNDWDVVVIGAGGAGLAAAISAAERGSKVVVFESETEVGGSTQLSAGMFTAAGTSVQKAVGVNDTADRFFQHYMDLNQWKLRPGLVRKFCQQSGPTLEWLIGLGVDFPAAISSNAHEPGLTQAGVEDVWRGHVPRDQGYGLVQVLDRSRRSQGIDLILNTRVEDLLIESGQVVGVKADNVDVHANSVIIASGGFSHNRSLLERFYPEALAAGDDLFIVAGTGSRGDHIRLAESVDAELEGHGTGLLLVTAYLQQLHHWQAGFPPKSRIYVDKTGRRFMNEDISYAVASGILHKAGGSAWTVFDERARTGLPSGYANWTAESVRHEADAGRMSTAPTLAELATKLSIPQTALSSEVERWNNQLPRGVDRDFMRNETLVNKGDSTSPDPIQEPPFYAARTVPAELVCTHTGLAIDESARVRDSAGRTITGLYAAGEAGAGVLGERYVGGGNSIANALTMGRIAGLSSTTT</sequence>
<dbReference type="PRINTS" id="PR00368">
    <property type="entry name" value="FADPNR"/>
</dbReference>
<evidence type="ECO:0000313" key="6">
    <source>
        <dbReference type="EMBL" id="PCC45514.1"/>
    </source>
</evidence>
<evidence type="ECO:0000256" key="1">
    <source>
        <dbReference type="ARBA" id="ARBA00001974"/>
    </source>
</evidence>
<proteinExistence type="predicted"/>
<dbReference type="GO" id="GO:0008202">
    <property type="term" value="P:steroid metabolic process"/>
    <property type="evidence" value="ECO:0007669"/>
    <property type="project" value="UniProtKB-ARBA"/>
</dbReference>
<comment type="cofactor">
    <cofactor evidence="1">
        <name>FAD</name>
        <dbReference type="ChEBI" id="CHEBI:57692"/>
    </cofactor>
</comment>
<dbReference type="Pfam" id="PF00890">
    <property type="entry name" value="FAD_binding_2"/>
    <property type="match status" value="1"/>
</dbReference>
<accession>A0A2A3Z1T0</accession>
<dbReference type="Gene3D" id="3.50.50.60">
    <property type="entry name" value="FAD/NAD(P)-binding domain"/>
    <property type="match status" value="1"/>
</dbReference>
<dbReference type="InterPro" id="IPR036188">
    <property type="entry name" value="FAD/NAD-bd_sf"/>
</dbReference>
<evidence type="ECO:0000256" key="2">
    <source>
        <dbReference type="ARBA" id="ARBA00022630"/>
    </source>
</evidence>
<comment type="caution">
    <text evidence="6">The sequence shown here is derived from an EMBL/GenBank/DDBJ whole genome shotgun (WGS) entry which is preliminary data.</text>
</comment>
<dbReference type="EMBL" id="NRGP01000023">
    <property type="protein sequence ID" value="PCC45514.1"/>
    <property type="molecule type" value="Genomic_DNA"/>
</dbReference>
<keyword evidence="2" id="KW-0285">Flavoprotein</keyword>
<dbReference type="GO" id="GO:0033765">
    <property type="term" value="F:steroid dehydrogenase activity, acting on the CH-CH group of donors"/>
    <property type="evidence" value="ECO:0007669"/>
    <property type="project" value="UniProtKB-ARBA"/>
</dbReference>
<evidence type="ECO:0000259" key="5">
    <source>
        <dbReference type="Pfam" id="PF00890"/>
    </source>
</evidence>
<dbReference type="PANTHER" id="PTHR43400:SF10">
    <property type="entry name" value="3-OXOSTEROID 1-DEHYDROGENASE"/>
    <property type="match status" value="1"/>
</dbReference>
<dbReference type="Gene3D" id="3.90.700.10">
    <property type="entry name" value="Succinate dehydrogenase/fumarate reductase flavoprotein, catalytic domain"/>
    <property type="match status" value="1"/>
</dbReference>
<organism evidence="6 7">
    <name type="scientific">Brevibacterium aurantiacum</name>
    <dbReference type="NCBI Taxonomy" id="273384"/>
    <lineage>
        <taxon>Bacteria</taxon>
        <taxon>Bacillati</taxon>
        <taxon>Actinomycetota</taxon>
        <taxon>Actinomycetes</taxon>
        <taxon>Micrococcales</taxon>
        <taxon>Brevibacteriaceae</taxon>
        <taxon>Brevibacterium</taxon>
    </lineage>
</organism>
<dbReference type="InterPro" id="IPR050315">
    <property type="entry name" value="FAD-oxidoreductase_2"/>
</dbReference>
<keyword evidence="4" id="KW-0560">Oxidoreductase</keyword>
<dbReference type="InterPro" id="IPR003953">
    <property type="entry name" value="FAD-dep_OxRdtase_2_FAD-bd"/>
</dbReference>
<evidence type="ECO:0000256" key="4">
    <source>
        <dbReference type="ARBA" id="ARBA00023002"/>
    </source>
</evidence>
<evidence type="ECO:0000313" key="7">
    <source>
        <dbReference type="Proteomes" id="UP000217564"/>
    </source>
</evidence>
<reference evidence="6 7" key="1">
    <citation type="journal article" date="2017" name="Elife">
        <title>Extensive horizontal gene transfer in cheese-associated bacteria.</title>
        <authorList>
            <person name="Bonham K.S."/>
            <person name="Wolfe B.E."/>
            <person name="Dutton R.J."/>
        </authorList>
    </citation>
    <scope>NUCLEOTIDE SEQUENCE [LARGE SCALE GENOMIC DNA]</scope>
    <source>
        <strain evidence="6 7">947_7</strain>
    </source>
</reference>
<feature type="domain" description="FAD-dependent oxidoreductase 2 FAD-binding" evidence="5">
    <location>
        <begin position="5"/>
        <end position="451"/>
    </location>
</feature>
<protein>
    <submittedName>
        <fullName evidence="6">FAD-binding dehydrogenase</fullName>
    </submittedName>
</protein>